<evidence type="ECO:0000313" key="1">
    <source>
        <dbReference type="EnsemblMetazoa" id="Aqu2.1.36577_001"/>
    </source>
</evidence>
<dbReference type="AlphaFoldDB" id="A0A1X7VAM7"/>
<protein>
    <submittedName>
        <fullName evidence="1">Uncharacterized protein</fullName>
    </submittedName>
</protein>
<sequence>VITCHVTLMVQSQEEMTLCNQSYLFFLLFSSRRLQFLIQKTQEF</sequence>
<dbReference type="InParanoid" id="A0A1X7VAM7"/>
<organism evidence="1">
    <name type="scientific">Amphimedon queenslandica</name>
    <name type="common">Sponge</name>
    <dbReference type="NCBI Taxonomy" id="400682"/>
    <lineage>
        <taxon>Eukaryota</taxon>
        <taxon>Metazoa</taxon>
        <taxon>Porifera</taxon>
        <taxon>Demospongiae</taxon>
        <taxon>Heteroscleromorpha</taxon>
        <taxon>Haplosclerida</taxon>
        <taxon>Niphatidae</taxon>
        <taxon>Amphimedon</taxon>
    </lineage>
</organism>
<accession>A0A1X7VAM7</accession>
<dbReference type="EnsemblMetazoa" id="Aqu2.1.36577_001">
    <property type="protein sequence ID" value="Aqu2.1.36577_001"/>
    <property type="gene ID" value="Aqu2.1.36577"/>
</dbReference>
<proteinExistence type="predicted"/>
<name>A0A1X7VAM7_AMPQE</name>
<reference evidence="1" key="1">
    <citation type="submission" date="2017-05" db="UniProtKB">
        <authorList>
            <consortium name="EnsemblMetazoa"/>
        </authorList>
    </citation>
    <scope>IDENTIFICATION</scope>
</reference>